<dbReference type="STRING" id="526221.C9SQZ5"/>
<evidence type="ECO:0000313" key="1">
    <source>
        <dbReference type="EMBL" id="EEY21270.1"/>
    </source>
</evidence>
<gene>
    <name evidence="1" type="ORF">VDBG_07380</name>
</gene>
<dbReference type="RefSeq" id="XP_003002809.1">
    <property type="nucleotide sequence ID" value="XM_003002763.1"/>
</dbReference>
<dbReference type="HOGENOM" id="CLU_821824_0_0_1"/>
<dbReference type="EMBL" id="DS985222">
    <property type="protein sequence ID" value="EEY21270.1"/>
    <property type="molecule type" value="Genomic_DNA"/>
</dbReference>
<evidence type="ECO:0000313" key="2">
    <source>
        <dbReference type="Proteomes" id="UP000008698"/>
    </source>
</evidence>
<protein>
    <submittedName>
        <fullName evidence="1">Predicted protein</fullName>
    </submittedName>
</protein>
<dbReference type="OrthoDB" id="3836772at2759"/>
<proteinExistence type="predicted"/>
<dbReference type="eggNOG" id="ENOG502SU8K">
    <property type="taxonomic scope" value="Eukaryota"/>
</dbReference>
<reference evidence="2" key="1">
    <citation type="journal article" date="2011" name="PLoS Pathog.">
        <title>Comparative genomics yields insights into niche adaptation of plant vascular wilt pathogens.</title>
        <authorList>
            <person name="Klosterman S.J."/>
            <person name="Subbarao K.V."/>
            <person name="Kang S."/>
            <person name="Veronese P."/>
            <person name="Gold S.E."/>
            <person name="Thomma B.P.H.J."/>
            <person name="Chen Z."/>
            <person name="Henrissat B."/>
            <person name="Lee Y.-H."/>
            <person name="Park J."/>
            <person name="Garcia-Pedrajas M.D."/>
            <person name="Barbara D.J."/>
            <person name="Anchieta A."/>
            <person name="de Jonge R."/>
            <person name="Santhanam P."/>
            <person name="Maruthachalam K."/>
            <person name="Atallah Z."/>
            <person name="Amyotte S.G."/>
            <person name="Paz Z."/>
            <person name="Inderbitzin P."/>
            <person name="Hayes R.J."/>
            <person name="Heiman D.I."/>
            <person name="Young S."/>
            <person name="Zeng Q."/>
            <person name="Engels R."/>
            <person name="Galagan J."/>
            <person name="Cuomo C.A."/>
            <person name="Dobinson K.F."/>
            <person name="Ma L.-J."/>
        </authorList>
    </citation>
    <scope>NUCLEOTIDE SEQUENCE [LARGE SCALE GENOMIC DNA]</scope>
    <source>
        <strain evidence="2">VaMs.102 / ATCC MYA-4576 / FGSC 10136</strain>
    </source>
</reference>
<dbReference type="AlphaFoldDB" id="C9SQZ5"/>
<name>C9SQZ5_VERA1</name>
<dbReference type="KEGG" id="val:VDBG_07380"/>
<sequence>MMLKNALGNQGKANGLCDLPPAFQSWLPLCRSRSPLKLRSWRSLRSAHLSHRNAPSVGPNDHRIQVRQVEVVRLCFSPILVVVPREHGAMEADTWPTSSGIVQMASTTLIHTGDATCLSFTILSALAGLGAVSAQATNCPAPGSTSAAGDYSCNPAHAYPEGQQCVLVNGCYFLRSKAASSAAPQPTGTSCPAPGSTSAVGDYSCNPAHAYSEGLECVLVNGCYFLRPQCSSSAAPKPTGTSCPAPGSTSAAGDYSCNPAHKYPEGQQCVLVNGCYFLRGTGVQTGHPNTTIPATIPATGTKPAVLPTDHVTAGAGALSASRLSAVAGLVAAGFYMLL</sequence>
<keyword evidence="2" id="KW-1185">Reference proteome</keyword>
<dbReference type="GeneID" id="9527817"/>
<dbReference type="Proteomes" id="UP000008698">
    <property type="component" value="Unassembled WGS sequence"/>
</dbReference>
<organism evidence="2">
    <name type="scientific">Verticillium alfalfae (strain VaMs.102 / ATCC MYA-4576 / FGSC 10136)</name>
    <name type="common">Verticillium wilt of alfalfa</name>
    <name type="synonym">Verticillium albo-atrum</name>
    <dbReference type="NCBI Taxonomy" id="526221"/>
    <lineage>
        <taxon>Eukaryota</taxon>
        <taxon>Fungi</taxon>
        <taxon>Dikarya</taxon>
        <taxon>Ascomycota</taxon>
        <taxon>Pezizomycotina</taxon>
        <taxon>Sordariomycetes</taxon>
        <taxon>Hypocreomycetidae</taxon>
        <taxon>Glomerellales</taxon>
        <taxon>Plectosphaerellaceae</taxon>
        <taxon>Verticillium</taxon>
    </lineage>
</organism>
<accession>C9SQZ5</accession>